<gene>
    <name evidence="3" type="ORF">RM425_13720</name>
</gene>
<dbReference type="SUPFAM" id="SSF49503">
    <property type="entry name" value="Cupredoxins"/>
    <property type="match status" value="1"/>
</dbReference>
<feature type="compositionally biased region" description="Low complexity" evidence="1">
    <location>
        <begin position="35"/>
        <end position="66"/>
    </location>
</feature>
<dbReference type="Proteomes" id="UP001183222">
    <property type="component" value="Unassembled WGS sequence"/>
</dbReference>
<feature type="signal peptide" evidence="2">
    <location>
        <begin position="1"/>
        <end position="24"/>
    </location>
</feature>
<dbReference type="InterPro" id="IPR008972">
    <property type="entry name" value="Cupredoxin"/>
</dbReference>
<accession>A0ABU2K9U9</accession>
<evidence type="ECO:0000313" key="3">
    <source>
        <dbReference type="EMBL" id="MDT0276961.1"/>
    </source>
</evidence>
<comment type="caution">
    <text evidence="3">The sequence shown here is derived from an EMBL/GenBank/DDBJ whole genome shotgun (WGS) entry which is preliminary data.</text>
</comment>
<feature type="region of interest" description="Disordered" evidence="1">
    <location>
        <begin position="27"/>
        <end position="67"/>
    </location>
</feature>
<keyword evidence="4" id="KW-1185">Reference proteome</keyword>
<name>A0ABU2K9U9_9ACTN</name>
<protein>
    <recommendedName>
        <fullName evidence="5">Blue (type 1) copper domain-containing protein</fullName>
    </recommendedName>
</protein>
<dbReference type="RefSeq" id="WP_311345777.1">
    <property type="nucleotide sequence ID" value="NZ_JAVREI010000009.1"/>
</dbReference>
<feature type="chain" id="PRO_5047336661" description="Blue (type 1) copper domain-containing protein" evidence="2">
    <location>
        <begin position="25"/>
        <end position="293"/>
    </location>
</feature>
<evidence type="ECO:0008006" key="5">
    <source>
        <dbReference type="Google" id="ProtNLM"/>
    </source>
</evidence>
<evidence type="ECO:0000313" key="4">
    <source>
        <dbReference type="Proteomes" id="UP001183222"/>
    </source>
</evidence>
<organism evidence="3 4">
    <name type="scientific">Blastococcus goldschmidtiae</name>
    <dbReference type="NCBI Taxonomy" id="3075546"/>
    <lineage>
        <taxon>Bacteria</taxon>
        <taxon>Bacillati</taxon>
        <taxon>Actinomycetota</taxon>
        <taxon>Actinomycetes</taxon>
        <taxon>Geodermatophilales</taxon>
        <taxon>Geodermatophilaceae</taxon>
        <taxon>Blastococcus</taxon>
    </lineage>
</organism>
<reference evidence="4" key="1">
    <citation type="submission" date="2023-07" db="EMBL/GenBank/DDBJ databases">
        <title>30 novel species of actinomycetes from the DSMZ collection.</title>
        <authorList>
            <person name="Nouioui I."/>
        </authorList>
    </citation>
    <scope>NUCLEOTIDE SEQUENCE [LARGE SCALE GENOMIC DNA]</scope>
    <source>
        <strain evidence="4">DSM 46792</strain>
    </source>
</reference>
<dbReference type="Gene3D" id="2.60.40.420">
    <property type="entry name" value="Cupredoxins - blue copper proteins"/>
    <property type="match status" value="1"/>
</dbReference>
<dbReference type="EMBL" id="JAVREI010000009">
    <property type="protein sequence ID" value="MDT0276961.1"/>
    <property type="molecule type" value="Genomic_DNA"/>
</dbReference>
<evidence type="ECO:0000256" key="1">
    <source>
        <dbReference type="SAM" id="MobiDB-lite"/>
    </source>
</evidence>
<dbReference type="PROSITE" id="PS51257">
    <property type="entry name" value="PROKAR_LIPOPROTEIN"/>
    <property type="match status" value="1"/>
</dbReference>
<proteinExistence type="predicted"/>
<sequence length="293" mass="30976">MTGRMGLRRWSTGGAALLMAAALAACGTDDDGGEDTTAAGSTETTENTETTESTETTGTTESGSGDVDAFCSAVVDVETLSSQGPPVDPETAPPEELEAAMLEFSEQLEPSLEEAEETAPEEVSEDVDTLVSQIRQVLETGDDSMLISEEFLTADAAVDEYMIDNCGYEQIEATGVDYEYEGLPDTVPAGTVAVTFNNEGEEVHEIGLVRINEGVTQSIEELLALPEEEAMSMATFVGVAFADPGQSDTTFMEMEPGRYAAVCFVPEGTTHIDMPGEGAPHFTLGMVGEFTVE</sequence>
<keyword evidence="2" id="KW-0732">Signal</keyword>
<evidence type="ECO:0000256" key="2">
    <source>
        <dbReference type="SAM" id="SignalP"/>
    </source>
</evidence>